<evidence type="ECO:0000313" key="9">
    <source>
        <dbReference type="EMBL" id="EAT59223.1"/>
    </source>
</evidence>
<name>Q0YSH6_9CHLB</name>
<evidence type="ECO:0000256" key="2">
    <source>
        <dbReference type="ARBA" id="ARBA00022679"/>
    </source>
</evidence>
<dbReference type="GO" id="GO:0005524">
    <property type="term" value="F:ATP binding"/>
    <property type="evidence" value="ECO:0007669"/>
    <property type="project" value="UniProtKB-KW"/>
</dbReference>
<dbReference type="EMBL" id="AASE01000006">
    <property type="protein sequence ID" value="EAT59223.1"/>
    <property type="molecule type" value="Genomic_DNA"/>
</dbReference>
<dbReference type="InterPro" id="IPR004821">
    <property type="entry name" value="Cyt_trans-like"/>
</dbReference>
<dbReference type="Pfam" id="PF01467">
    <property type="entry name" value="CTP_transf_like"/>
    <property type="match status" value="1"/>
</dbReference>
<evidence type="ECO:0000256" key="6">
    <source>
        <dbReference type="ARBA" id="ARBA00023277"/>
    </source>
</evidence>
<dbReference type="GO" id="GO:0016773">
    <property type="term" value="F:phosphotransferase activity, alcohol group as acceptor"/>
    <property type="evidence" value="ECO:0007669"/>
    <property type="project" value="InterPro"/>
</dbReference>
<evidence type="ECO:0000313" key="10">
    <source>
        <dbReference type="Proteomes" id="UP000004162"/>
    </source>
</evidence>
<evidence type="ECO:0000256" key="5">
    <source>
        <dbReference type="ARBA" id="ARBA00022840"/>
    </source>
</evidence>
<reference evidence="9 10" key="2">
    <citation type="submission" date="2006-07" db="EMBL/GenBank/DDBJ databases">
        <title>Sequencing of the draft genome and assembly of Chlorobium ferroxidans DSM 13031.</title>
        <authorList>
            <consortium name="US DOE Joint Genome Institute (JGI-PGF)"/>
            <person name="Copeland A."/>
            <person name="Lucas S."/>
            <person name="Lapidus A."/>
            <person name="Barry K."/>
            <person name="Glavina del Rio T."/>
            <person name="Dalin E."/>
            <person name="Tice H."/>
            <person name="Bruce D."/>
            <person name="Pitluck S."/>
            <person name="Richardson P."/>
        </authorList>
    </citation>
    <scope>NUCLEOTIDE SEQUENCE [LARGE SCALE GENOMIC DNA]</scope>
    <source>
        <strain evidence="9 10">DSM 13031</strain>
    </source>
</reference>
<dbReference type="Proteomes" id="UP000004162">
    <property type="component" value="Unassembled WGS sequence"/>
</dbReference>
<dbReference type="RefSeq" id="WP_006366076.1">
    <property type="nucleotide sequence ID" value="NZ_AASE01000006.1"/>
</dbReference>
<proteinExistence type="predicted"/>
<keyword evidence="6" id="KW-0119">Carbohydrate metabolism</keyword>
<dbReference type="PANTHER" id="PTHR43793">
    <property type="entry name" value="FAD SYNTHASE"/>
    <property type="match status" value="1"/>
</dbReference>
<evidence type="ECO:0000256" key="4">
    <source>
        <dbReference type="ARBA" id="ARBA00022741"/>
    </source>
</evidence>
<dbReference type="PANTHER" id="PTHR43793:SF2">
    <property type="entry name" value="BIFUNCTIONAL PROTEIN HLDE"/>
    <property type="match status" value="1"/>
</dbReference>
<evidence type="ECO:0000259" key="8">
    <source>
        <dbReference type="Pfam" id="PF01467"/>
    </source>
</evidence>
<dbReference type="AlphaFoldDB" id="Q0YSH6"/>
<dbReference type="EC" id="2.7.7.70" evidence="1"/>
<gene>
    <name evidence="9" type="ORF">CferDRAFT_1230</name>
</gene>
<dbReference type="Gene3D" id="3.40.50.620">
    <property type="entry name" value="HUPs"/>
    <property type="match status" value="1"/>
</dbReference>
<evidence type="ECO:0000256" key="7">
    <source>
        <dbReference type="ARBA" id="ARBA00047428"/>
    </source>
</evidence>
<dbReference type="InterPro" id="IPR014729">
    <property type="entry name" value="Rossmann-like_a/b/a_fold"/>
</dbReference>
<sequence length="173" mass="18413">MATMHGSHKLLSRNEALLRVRAWQAAGKTVVFTNGCFDILHAGHVGYLNAAKQLGDILLIGLNSDASVRRLKGPNRPVCSETDRAAVLAALEAVDAITLFEEDTPESLIHLLLPDILVKGADWNVEQIAGAKAVLEGGGKVLTVPLLDGRSTSNIIDKILQLYTNPSPGSGKD</sequence>
<evidence type="ECO:0000256" key="3">
    <source>
        <dbReference type="ARBA" id="ARBA00022695"/>
    </source>
</evidence>
<dbReference type="InterPro" id="IPR050385">
    <property type="entry name" value="Archaeal_FAD_synthase"/>
</dbReference>
<dbReference type="NCBIfam" id="TIGR02199">
    <property type="entry name" value="rfaE_dom_II"/>
    <property type="match status" value="1"/>
</dbReference>
<dbReference type="NCBIfam" id="TIGR00125">
    <property type="entry name" value="cyt_tran_rel"/>
    <property type="match status" value="1"/>
</dbReference>
<keyword evidence="5" id="KW-0067">ATP-binding</keyword>
<comment type="catalytic activity">
    <reaction evidence="7">
        <text>D-glycero-beta-D-manno-heptose 1-phosphate + ATP + H(+) = ADP-D-glycero-beta-D-manno-heptose + diphosphate</text>
        <dbReference type="Rhea" id="RHEA:27465"/>
        <dbReference type="ChEBI" id="CHEBI:15378"/>
        <dbReference type="ChEBI" id="CHEBI:30616"/>
        <dbReference type="ChEBI" id="CHEBI:33019"/>
        <dbReference type="ChEBI" id="CHEBI:59967"/>
        <dbReference type="ChEBI" id="CHEBI:61593"/>
        <dbReference type="EC" id="2.7.7.70"/>
    </reaction>
</comment>
<evidence type="ECO:0000256" key="1">
    <source>
        <dbReference type="ARBA" id="ARBA00012519"/>
    </source>
</evidence>
<dbReference type="GO" id="GO:0016779">
    <property type="term" value="F:nucleotidyltransferase activity"/>
    <property type="evidence" value="ECO:0007669"/>
    <property type="project" value="UniProtKB-KW"/>
</dbReference>
<keyword evidence="2 9" id="KW-0808">Transferase</keyword>
<organism evidence="9 10">
    <name type="scientific">Chlorobium ferrooxidans DSM 13031</name>
    <dbReference type="NCBI Taxonomy" id="377431"/>
    <lineage>
        <taxon>Bacteria</taxon>
        <taxon>Pseudomonadati</taxon>
        <taxon>Chlorobiota</taxon>
        <taxon>Chlorobiia</taxon>
        <taxon>Chlorobiales</taxon>
        <taxon>Chlorobiaceae</taxon>
        <taxon>Chlorobium/Pelodictyon group</taxon>
        <taxon>Chlorobium</taxon>
    </lineage>
</organism>
<dbReference type="GO" id="GO:0005975">
    <property type="term" value="P:carbohydrate metabolic process"/>
    <property type="evidence" value="ECO:0007669"/>
    <property type="project" value="InterPro"/>
</dbReference>
<feature type="domain" description="Cytidyltransferase-like" evidence="8">
    <location>
        <begin position="32"/>
        <end position="123"/>
    </location>
</feature>
<accession>Q0YSH6</accession>
<comment type="caution">
    <text evidence="9">The sequence shown here is derived from an EMBL/GenBank/DDBJ whole genome shotgun (WGS) entry which is preliminary data.</text>
</comment>
<dbReference type="SUPFAM" id="SSF52374">
    <property type="entry name" value="Nucleotidylyl transferase"/>
    <property type="match status" value="1"/>
</dbReference>
<keyword evidence="10" id="KW-1185">Reference proteome</keyword>
<keyword evidence="3" id="KW-0548">Nucleotidyltransferase</keyword>
<reference evidence="9 10" key="1">
    <citation type="submission" date="2006-07" db="EMBL/GenBank/DDBJ databases">
        <title>Annotation of the draft genome assembly of Chlorobium ferroxidans DSM 13031.</title>
        <authorList>
            <consortium name="US DOE Joint Genome Institute (JGI-ORNL)"/>
            <person name="Larimer F."/>
            <person name="Land M."/>
            <person name="Hauser L."/>
        </authorList>
    </citation>
    <scope>NUCLEOTIDE SEQUENCE [LARGE SCALE GENOMIC DNA]</scope>
    <source>
        <strain evidence="9 10">DSM 13031</strain>
    </source>
</reference>
<keyword evidence="4" id="KW-0547">Nucleotide-binding</keyword>
<dbReference type="InterPro" id="IPR011914">
    <property type="entry name" value="RfaE_dom_II"/>
</dbReference>
<protein>
    <recommendedName>
        <fullName evidence="1">D-glycero-beta-D-manno-heptose 1-phosphate adenylyltransferase</fullName>
        <ecNumber evidence="1">2.7.7.70</ecNumber>
    </recommendedName>
</protein>